<dbReference type="OrthoDB" id="9808195at2"/>
<dbReference type="RefSeq" id="WP_097157021.1">
    <property type="nucleotide sequence ID" value="NZ_JBEPMQ010000003.1"/>
</dbReference>
<proteinExistence type="inferred from homology"/>
<comment type="subunit">
    <text evidence="3">Homodimer.</text>
</comment>
<dbReference type="InterPro" id="IPR002933">
    <property type="entry name" value="Peptidase_M20"/>
</dbReference>
<keyword evidence="4 7" id="KW-0479">Metal-binding</keyword>
<sequence>MKDWLEENLKRLNLVESMEQPGGFTRLGYTKSETEAIRVFEKVATELGLTLQYDTAGNAIARWGGSIPDLPAVAVGSHLDTVASGGGYDGVAGVLCGLGAVKFLQDAGFKPTCPIEVICFRSEESSRFGISTIGSKAMAGLLDLEIGSIKDSEGTTIQEAVENIGLDWSQFPKAERSRQEIKSFVELHIEQGTILEESGKDFGVVQGIACPIRLKVQTVGQAGHTGTTPMNRRKDALVAVAPLISFVSETARELSEAGEVPVVATVGTIEAKPNVMTVIPGVVEVGIDIRSVSDSLKNQVAERIRHKCEELEKLFQVKFSVSTLVHNPSVLLDPGVQKKLAKACEDAGFTGMRMNSGAGHDVMNMAAKWPSGLIFIPCKAGLSHHPDEYATVDDLKMGMEILASYLRQESGCNE</sequence>
<evidence type="ECO:0000256" key="2">
    <source>
        <dbReference type="ARBA" id="ARBA00006153"/>
    </source>
</evidence>
<evidence type="ECO:0000256" key="1">
    <source>
        <dbReference type="ARBA" id="ARBA00001936"/>
    </source>
</evidence>
<evidence type="ECO:0000313" key="9">
    <source>
        <dbReference type="Proteomes" id="UP000219546"/>
    </source>
</evidence>
<gene>
    <name evidence="8" type="ORF">SAMN05877753_101523</name>
</gene>
<dbReference type="NCBIfam" id="TIGR01879">
    <property type="entry name" value="hydantase"/>
    <property type="match status" value="1"/>
</dbReference>
<keyword evidence="9" id="KW-1185">Reference proteome</keyword>
<feature type="binding site" evidence="7">
    <location>
        <position position="124"/>
    </location>
    <ligand>
        <name>Zn(2+)</name>
        <dbReference type="ChEBI" id="CHEBI:29105"/>
        <label>2</label>
    </ligand>
</feature>
<dbReference type="CDD" id="cd03884">
    <property type="entry name" value="M20_bAS"/>
    <property type="match status" value="1"/>
</dbReference>
<feature type="binding site" evidence="7">
    <location>
        <position position="89"/>
    </location>
    <ligand>
        <name>Zn(2+)</name>
        <dbReference type="ChEBI" id="CHEBI:29105"/>
        <label>2</label>
    </ligand>
</feature>
<dbReference type="Gene3D" id="3.40.630.10">
    <property type="entry name" value="Zn peptidases"/>
    <property type="match status" value="1"/>
</dbReference>
<evidence type="ECO:0000256" key="6">
    <source>
        <dbReference type="ARBA" id="ARBA00023211"/>
    </source>
</evidence>
<evidence type="ECO:0000256" key="7">
    <source>
        <dbReference type="PIRSR" id="PIRSR001235-1"/>
    </source>
</evidence>
<feature type="binding site" evidence="7">
    <location>
        <position position="89"/>
    </location>
    <ligand>
        <name>Zn(2+)</name>
        <dbReference type="ChEBI" id="CHEBI:29105"/>
        <label>1</label>
    </ligand>
</feature>
<dbReference type="SUPFAM" id="SSF53187">
    <property type="entry name" value="Zn-dependent exopeptidases"/>
    <property type="match status" value="1"/>
</dbReference>
<dbReference type="PANTHER" id="PTHR32494">
    <property type="entry name" value="ALLANTOATE DEIMINASE-RELATED"/>
    <property type="match status" value="1"/>
</dbReference>
<reference evidence="8 9" key="1">
    <citation type="submission" date="2017-08" db="EMBL/GenBank/DDBJ databases">
        <authorList>
            <person name="de Groot N.N."/>
        </authorList>
    </citation>
    <scope>NUCLEOTIDE SEQUENCE [LARGE SCALE GENOMIC DNA]</scope>
    <source>
        <strain evidence="8 9">JC228</strain>
    </source>
</reference>
<feature type="binding site" evidence="7">
    <location>
        <position position="384"/>
    </location>
    <ligand>
        <name>Zn(2+)</name>
        <dbReference type="ChEBI" id="CHEBI:29105"/>
        <label>2</label>
    </ligand>
</feature>
<dbReference type="EMBL" id="OAOP01000001">
    <property type="protein sequence ID" value="SNX67206.1"/>
    <property type="molecule type" value="Genomic_DNA"/>
</dbReference>
<dbReference type="Pfam" id="PF01546">
    <property type="entry name" value="Peptidase_M20"/>
    <property type="match status" value="1"/>
</dbReference>
<keyword evidence="6" id="KW-0464">Manganese</keyword>
<evidence type="ECO:0000256" key="3">
    <source>
        <dbReference type="ARBA" id="ARBA00011738"/>
    </source>
</evidence>
<organism evidence="8 9">
    <name type="scientific">Bacillus oleivorans</name>
    <dbReference type="NCBI Taxonomy" id="1448271"/>
    <lineage>
        <taxon>Bacteria</taxon>
        <taxon>Bacillati</taxon>
        <taxon>Bacillota</taxon>
        <taxon>Bacilli</taxon>
        <taxon>Bacillales</taxon>
        <taxon>Bacillaceae</taxon>
        <taxon>Bacillus</taxon>
    </lineage>
</organism>
<dbReference type="PIRSF" id="PIRSF001235">
    <property type="entry name" value="Amidase_carbamoylase"/>
    <property type="match status" value="1"/>
</dbReference>
<dbReference type="Proteomes" id="UP000219546">
    <property type="component" value="Unassembled WGS sequence"/>
</dbReference>
<evidence type="ECO:0000256" key="4">
    <source>
        <dbReference type="ARBA" id="ARBA00022723"/>
    </source>
</evidence>
<dbReference type="PANTHER" id="PTHR32494:SF19">
    <property type="entry name" value="ALLANTOATE DEIMINASE-RELATED"/>
    <property type="match status" value="1"/>
</dbReference>
<dbReference type="SUPFAM" id="SSF55031">
    <property type="entry name" value="Bacterial exopeptidase dimerisation domain"/>
    <property type="match status" value="1"/>
</dbReference>
<dbReference type="GO" id="GO:0046872">
    <property type="term" value="F:metal ion binding"/>
    <property type="evidence" value="ECO:0007669"/>
    <property type="project" value="UniProtKB-KW"/>
</dbReference>
<dbReference type="GO" id="GO:0016813">
    <property type="term" value="F:hydrolase activity, acting on carbon-nitrogen (but not peptide) bonds, in linear amidines"/>
    <property type="evidence" value="ECO:0007669"/>
    <property type="project" value="InterPro"/>
</dbReference>
<keyword evidence="5 8" id="KW-0378">Hydrolase</keyword>
<dbReference type="NCBIfam" id="NF006771">
    <property type="entry name" value="PRK09290.1-5"/>
    <property type="match status" value="1"/>
</dbReference>
<dbReference type="InterPro" id="IPR036264">
    <property type="entry name" value="Bact_exopeptidase_dim_dom"/>
</dbReference>
<dbReference type="InterPro" id="IPR010158">
    <property type="entry name" value="Amidase_Cbmase"/>
</dbReference>
<comment type="similarity">
    <text evidence="2">Belongs to the peptidase M20 family.</text>
</comment>
<feature type="binding site" evidence="7">
    <location>
        <position position="188"/>
    </location>
    <ligand>
        <name>Zn(2+)</name>
        <dbReference type="ChEBI" id="CHEBI:29105"/>
        <label>1</label>
    </ligand>
</feature>
<keyword evidence="7" id="KW-0862">Zinc</keyword>
<accession>A0A285CJM4</accession>
<protein>
    <submittedName>
        <fullName evidence="8">N-carbamoyl-L-amino-acid hydrolase</fullName>
    </submittedName>
</protein>
<evidence type="ECO:0000256" key="5">
    <source>
        <dbReference type="ARBA" id="ARBA00022801"/>
    </source>
</evidence>
<comment type="cofactor">
    <cofactor evidence="7">
        <name>Zn(2+)</name>
        <dbReference type="ChEBI" id="CHEBI:29105"/>
    </cofactor>
    <text evidence="7">Binds 2 Zn(2+) ions per subunit.</text>
</comment>
<name>A0A285CJM4_9BACI</name>
<dbReference type="Gene3D" id="3.30.70.360">
    <property type="match status" value="1"/>
</dbReference>
<dbReference type="AlphaFoldDB" id="A0A285CJM4"/>
<comment type="cofactor">
    <cofactor evidence="1">
        <name>Mn(2+)</name>
        <dbReference type="ChEBI" id="CHEBI:29035"/>
    </cofactor>
</comment>
<evidence type="ECO:0000313" key="8">
    <source>
        <dbReference type="EMBL" id="SNX67206.1"/>
    </source>
</evidence>
<feature type="binding site" evidence="7">
    <location>
        <position position="78"/>
    </location>
    <ligand>
        <name>Zn(2+)</name>
        <dbReference type="ChEBI" id="CHEBI:29105"/>
        <label>1</label>
    </ligand>
</feature>